<organism evidence="2 3">
    <name type="scientific">Halovulum marinum</name>
    <dbReference type="NCBI Taxonomy" id="2662447"/>
    <lineage>
        <taxon>Bacteria</taxon>
        <taxon>Pseudomonadati</taxon>
        <taxon>Pseudomonadota</taxon>
        <taxon>Alphaproteobacteria</taxon>
        <taxon>Rhodobacterales</taxon>
        <taxon>Paracoccaceae</taxon>
        <taxon>Halovulum</taxon>
    </lineage>
</organism>
<dbReference type="PROSITE" id="PS51257">
    <property type="entry name" value="PROKAR_LIPOPROTEIN"/>
    <property type="match status" value="1"/>
</dbReference>
<dbReference type="EMBL" id="WIND01000013">
    <property type="protein sequence ID" value="MSU90871.1"/>
    <property type="molecule type" value="Genomic_DNA"/>
</dbReference>
<dbReference type="RefSeq" id="WP_154447457.1">
    <property type="nucleotide sequence ID" value="NZ_WIND01000013.1"/>
</dbReference>
<dbReference type="Proteomes" id="UP000474957">
    <property type="component" value="Unassembled WGS sequence"/>
</dbReference>
<keyword evidence="3" id="KW-1185">Reference proteome</keyword>
<evidence type="ECO:0000313" key="2">
    <source>
        <dbReference type="EMBL" id="MSU90871.1"/>
    </source>
</evidence>
<gene>
    <name evidence="2" type="ORF">GE300_14805</name>
</gene>
<sequence length="70" mass="7046">MLKVTASMTAIALMAGCNTLSGLGKDVTGVAEWTKGAITERRSGGSEPSLPAYNPAPEYSSGVPALGSAF</sequence>
<name>A0A6L5Z2R4_9RHOB</name>
<evidence type="ECO:0000256" key="1">
    <source>
        <dbReference type="SAM" id="MobiDB-lite"/>
    </source>
</evidence>
<comment type="caution">
    <text evidence="2">The sequence shown here is derived from an EMBL/GenBank/DDBJ whole genome shotgun (WGS) entry which is preliminary data.</text>
</comment>
<protein>
    <recommendedName>
        <fullName evidence="4">Small secreted protein</fullName>
    </recommendedName>
</protein>
<accession>A0A6L5Z2R4</accession>
<dbReference type="AlphaFoldDB" id="A0A6L5Z2R4"/>
<evidence type="ECO:0008006" key="4">
    <source>
        <dbReference type="Google" id="ProtNLM"/>
    </source>
</evidence>
<proteinExistence type="predicted"/>
<evidence type="ECO:0000313" key="3">
    <source>
        <dbReference type="Proteomes" id="UP000474957"/>
    </source>
</evidence>
<reference evidence="2 3" key="1">
    <citation type="submission" date="2019-10" db="EMBL/GenBank/DDBJ databases">
        <title>Cognatihalovulum marinum gen. nov. sp. nov., a new member of the family Rhodobacteraceae isolated from deep seawater of the Northwest Indian Ocean.</title>
        <authorList>
            <person name="Ruan C."/>
            <person name="Wang J."/>
            <person name="Zheng X."/>
            <person name="Song L."/>
            <person name="Zhu Y."/>
            <person name="Huang Y."/>
            <person name="Lu Z."/>
            <person name="Du W."/>
            <person name="Huang L."/>
            <person name="Dai X."/>
        </authorList>
    </citation>
    <scope>NUCLEOTIDE SEQUENCE [LARGE SCALE GENOMIC DNA]</scope>
    <source>
        <strain evidence="2 3">2CG4</strain>
    </source>
</reference>
<feature type="region of interest" description="Disordered" evidence="1">
    <location>
        <begin position="38"/>
        <end position="70"/>
    </location>
</feature>